<dbReference type="STRING" id="888050.HMPREF9004_1472"/>
<feature type="transmembrane region" description="Helical" evidence="1">
    <location>
        <begin position="171"/>
        <end position="200"/>
    </location>
</feature>
<proteinExistence type="predicted"/>
<dbReference type="RefSeq" id="WP_005963849.1">
    <property type="nucleotide sequence ID" value="NZ_CP040505.1"/>
</dbReference>
<feature type="transmembrane region" description="Helical" evidence="1">
    <location>
        <begin position="212"/>
        <end position="230"/>
    </location>
</feature>
<dbReference type="Gene3D" id="1.20.120.1220">
    <property type="match status" value="1"/>
</dbReference>
<gene>
    <name evidence="3" type="ORF">HMPREF9004_1472</name>
</gene>
<dbReference type="OrthoDB" id="2087435at2"/>
<dbReference type="InterPro" id="IPR000045">
    <property type="entry name" value="Prepilin_IV_endopep_pep"/>
</dbReference>
<dbReference type="GO" id="GO:0004190">
    <property type="term" value="F:aspartic-type endopeptidase activity"/>
    <property type="evidence" value="ECO:0007669"/>
    <property type="project" value="InterPro"/>
</dbReference>
<dbReference type="GO" id="GO:0016020">
    <property type="term" value="C:membrane"/>
    <property type="evidence" value="ECO:0007669"/>
    <property type="project" value="InterPro"/>
</dbReference>
<reference evidence="3 4" key="1">
    <citation type="submission" date="2013-03" db="EMBL/GenBank/DDBJ databases">
        <title>Reference genome for the Human Microbiome Project.</title>
        <authorList>
            <person name="Aqrawi P."/>
            <person name="Ayvaz T."/>
            <person name="Bess C."/>
            <person name="Blankenburg K."/>
            <person name="Coyle M."/>
            <person name="Deng J."/>
            <person name="Forbes L."/>
            <person name="Fowler G."/>
            <person name="Francisco L."/>
            <person name="Fu Q."/>
            <person name="Gibbs R."/>
            <person name="Gross S."/>
            <person name="Gubbala S."/>
            <person name="Hale W."/>
            <person name="Hemphill L."/>
            <person name="Highlander S."/>
            <person name="Hirani K."/>
            <person name="Jackson L."/>
            <person name="Jakkamsetti A."/>
            <person name="Javaid M."/>
            <person name="Jayaseelan J.C."/>
            <person name="Jiang H."/>
            <person name="Joshi V."/>
            <person name="Korchina V."/>
            <person name="Kovar C."/>
            <person name="Lara F."/>
            <person name="Lee S."/>
            <person name="Liu Y."/>
            <person name="Mata R."/>
            <person name="Mathew T."/>
            <person name="Munidasa M."/>
            <person name="Muzny D."/>
            <person name="Nazareth L."/>
            <person name="Ngo R."/>
            <person name="Nguyen L."/>
            <person name="Nguyen N."/>
            <person name="Okwuonu G."/>
            <person name="Ongeri F."/>
            <person name="Palculict T."/>
            <person name="Patil S."/>
            <person name="Petrosino J."/>
            <person name="Pham C."/>
            <person name="Pham P."/>
            <person name="Pu L.-L."/>
            <person name="Qin X."/>
            <person name="Qu J."/>
            <person name="Reid J."/>
            <person name="Ross M."/>
            <person name="Ruth R."/>
            <person name="Saada N."/>
            <person name="San Lucas F."/>
            <person name="Santibanez J."/>
            <person name="Shang Y."/>
            <person name="Simmons D."/>
            <person name="Song X.-Z."/>
            <person name="Tang L.-Y."/>
            <person name="Thornton R."/>
            <person name="Warren J."/>
            <person name="Weissenberger G."/>
            <person name="Wilczek-Boney K."/>
            <person name="Worley K."/>
            <person name="Youmans B."/>
            <person name="Zhang J."/>
            <person name="Zhang L."/>
            <person name="Zhao Z."/>
            <person name="Zhou C."/>
            <person name="Zhu D."/>
            <person name="Zhu Y."/>
        </authorList>
    </citation>
    <scope>NUCLEOTIDE SEQUENCE [LARGE SCALE GENOMIC DNA]</scope>
    <source>
        <strain evidence="3 4">F0333</strain>
    </source>
</reference>
<dbReference type="HOGENOM" id="CLU_1202732_0_0_11"/>
<feature type="domain" description="Prepilin type IV endopeptidase peptidase" evidence="2">
    <location>
        <begin position="89"/>
        <end position="194"/>
    </location>
</feature>
<feature type="transmembrane region" description="Helical" evidence="1">
    <location>
        <begin position="58"/>
        <end position="76"/>
    </location>
</feature>
<sequence>MLLEPVQDSILKPVLDDLSLASAFLVWCIVVAWLWRSGWRVQRRYLIEATLTPYRRNGIVWTSAIIGVIAIIASHLRPSAPAIVAVSMIGVLSAITDYRTHRLPNAYTAAMALGVLFGVGCTIALSATPLRVLFEVFAGLFAWLIPLWLLSRLPGGVGFGDVKLAPVLGAMLGAVSVEAAVGGLIFSFLAAGFAATWRIVVGSAGTHARMPLGPWLIFGAAVSHVIWVFIPDWSKFLS</sequence>
<dbReference type="eggNOG" id="COG1989">
    <property type="taxonomic scope" value="Bacteria"/>
</dbReference>
<keyword evidence="1" id="KW-1133">Transmembrane helix</keyword>
<keyword evidence="4" id="KW-1185">Reference proteome</keyword>
<dbReference type="Proteomes" id="UP000013015">
    <property type="component" value="Unassembled WGS sequence"/>
</dbReference>
<name>N6X294_9ACTO</name>
<feature type="transmembrane region" description="Helical" evidence="1">
    <location>
        <begin position="106"/>
        <end position="126"/>
    </location>
</feature>
<keyword evidence="1" id="KW-0472">Membrane</keyword>
<dbReference type="PATRIC" id="fig|888050.3.peg.1409"/>
<keyword evidence="1" id="KW-0812">Transmembrane</keyword>
<evidence type="ECO:0000259" key="2">
    <source>
        <dbReference type="Pfam" id="PF01478"/>
    </source>
</evidence>
<protein>
    <recommendedName>
        <fullName evidence="2">Prepilin type IV endopeptidase peptidase domain-containing protein</fullName>
    </recommendedName>
</protein>
<dbReference type="Pfam" id="PF01478">
    <property type="entry name" value="Peptidase_A24"/>
    <property type="match status" value="1"/>
</dbReference>
<evidence type="ECO:0000313" key="3">
    <source>
        <dbReference type="EMBL" id="ENO17562.1"/>
    </source>
</evidence>
<feature type="transmembrane region" description="Helical" evidence="1">
    <location>
        <begin position="132"/>
        <end position="150"/>
    </location>
</feature>
<dbReference type="EMBL" id="AQHZ01000024">
    <property type="protein sequence ID" value="ENO17562.1"/>
    <property type="molecule type" value="Genomic_DNA"/>
</dbReference>
<evidence type="ECO:0000313" key="4">
    <source>
        <dbReference type="Proteomes" id="UP000013015"/>
    </source>
</evidence>
<comment type="caution">
    <text evidence="3">The sequence shown here is derived from an EMBL/GenBank/DDBJ whole genome shotgun (WGS) entry which is preliminary data.</text>
</comment>
<feature type="transmembrane region" description="Helical" evidence="1">
    <location>
        <begin position="20"/>
        <end position="37"/>
    </location>
</feature>
<dbReference type="AlphaFoldDB" id="N6X294"/>
<accession>N6X294</accession>
<evidence type="ECO:0000256" key="1">
    <source>
        <dbReference type="SAM" id="Phobius"/>
    </source>
</evidence>
<organism evidence="3 4">
    <name type="scientific">Schaalia cardiffensis F0333</name>
    <dbReference type="NCBI Taxonomy" id="888050"/>
    <lineage>
        <taxon>Bacteria</taxon>
        <taxon>Bacillati</taxon>
        <taxon>Actinomycetota</taxon>
        <taxon>Actinomycetes</taxon>
        <taxon>Actinomycetales</taxon>
        <taxon>Actinomycetaceae</taxon>
        <taxon>Schaalia</taxon>
    </lineage>
</organism>